<feature type="compositionally biased region" description="Polar residues" evidence="5">
    <location>
        <begin position="386"/>
        <end position="398"/>
    </location>
</feature>
<evidence type="ECO:0000256" key="4">
    <source>
        <dbReference type="ARBA" id="ARBA00023163"/>
    </source>
</evidence>
<dbReference type="InterPro" id="IPR007624">
    <property type="entry name" value="RNA_pol_sigma70_r3"/>
</dbReference>
<dbReference type="Pfam" id="PF04542">
    <property type="entry name" value="Sigma70_r2"/>
    <property type="match status" value="1"/>
</dbReference>
<dbReference type="AlphaFoldDB" id="A0A1C6U4P0"/>
<dbReference type="InterPro" id="IPR050239">
    <property type="entry name" value="Sigma-70_RNA_pol_init_factors"/>
</dbReference>
<dbReference type="InterPro" id="IPR036388">
    <property type="entry name" value="WH-like_DNA-bd_sf"/>
</dbReference>
<proteinExistence type="predicted"/>
<dbReference type="InterPro" id="IPR009042">
    <property type="entry name" value="RNA_pol_sigma70_r1_2"/>
</dbReference>
<keyword evidence="3" id="KW-0238">DNA-binding</keyword>
<evidence type="ECO:0000256" key="2">
    <source>
        <dbReference type="ARBA" id="ARBA00023082"/>
    </source>
</evidence>
<dbReference type="SUPFAM" id="SSF88946">
    <property type="entry name" value="Sigma2 domain of RNA polymerase sigma factors"/>
    <property type="match status" value="1"/>
</dbReference>
<dbReference type="GO" id="GO:0016987">
    <property type="term" value="F:sigma factor activity"/>
    <property type="evidence" value="ECO:0007669"/>
    <property type="project" value="UniProtKB-KW"/>
</dbReference>
<feature type="region of interest" description="Disordered" evidence="5">
    <location>
        <begin position="370"/>
        <end position="404"/>
    </location>
</feature>
<dbReference type="PANTHER" id="PTHR30603:SF47">
    <property type="entry name" value="RNA POLYMERASE SIGMA FACTOR SIGD, CHLOROPLASTIC"/>
    <property type="match status" value="1"/>
</dbReference>
<evidence type="ECO:0000256" key="3">
    <source>
        <dbReference type="ARBA" id="ARBA00023125"/>
    </source>
</evidence>
<dbReference type="Pfam" id="PF04545">
    <property type="entry name" value="Sigma70_r4"/>
    <property type="match status" value="1"/>
</dbReference>
<dbReference type="STRING" id="683228.GA0070617_1008"/>
<dbReference type="InterPro" id="IPR000943">
    <property type="entry name" value="RNA_pol_sigma70"/>
</dbReference>
<dbReference type="EMBL" id="FMIA01000002">
    <property type="protein sequence ID" value="SCL48881.1"/>
    <property type="molecule type" value="Genomic_DNA"/>
</dbReference>
<dbReference type="Pfam" id="PF04539">
    <property type="entry name" value="Sigma70_r3"/>
    <property type="match status" value="1"/>
</dbReference>
<dbReference type="Gene3D" id="1.10.601.10">
    <property type="entry name" value="RNA Polymerase Primary Sigma Factor"/>
    <property type="match status" value="1"/>
</dbReference>
<name>A0A1C6U4P0_9ACTN</name>
<gene>
    <name evidence="7" type="ORF">GA0070617_1008</name>
</gene>
<dbReference type="Pfam" id="PF00140">
    <property type="entry name" value="Sigma70_r1_2"/>
    <property type="match status" value="1"/>
</dbReference>
<sequence length="404" mass="44949">MREELVARTVEVLAEDADRLGELTWDHFVGIASRRQLDAHEVSSTLAELARHGLNVERERDEDRQLDESPELARSWRLPAEMRRHRILTAEEEVALGRRIQLGMAAKQRLEEDGDDASARRLVDDGRQARDELVRSNLRLVVSIAQRYGPSAGDLELDDLVQEGTIGLQRAAEKFDPALGYKFSTYATWWIRQSIGRGIDMTGSTIRLPVHICEKVRKINGYARSFESRNGRPPSLSELAEGTEMDAADVQALLDISRPLIRLDTPVGDNDGVSTLGDYLMNDPMPAPDEVVTAENVSAQITGVLQANFDPRSVDIIERRFGLVTDEPATLEEIAQVHGVTRERVRQLERKLLMALSSDHVISELARSWGLRPQPNSPAAKRAAVATSSGRPTRAKATTSREGK</sequence>
<keyword evidence="2" id="KW-0731">Sigma factor</keyword>
<feature type="domain" description="RNA polymerase sigma-70" evidence="6">
    <location>
        <begin position="330"/>
        <end position="356"/>
    </location>
</feature>
<dbReference type="RefSeq" id="WP_175440441.1">
    <property type="nucleotide sequence ID" value="NZ_BMMJ01000001.1"/>
</dbReference>
<dbReference type="Proteomes" id="UP000198937">
    <property type="component" value="Unassembled WGS sequence"/>
</dbReference>
<dbReference type="GO" id="GO:0003677">
    <property type="term" value="F:DNA binding"/>
    <property type="evidence" value="ECO:0007669"/>
    <property type="project" value="UniProtKB-KW"/>
</dbReference>
<dbReference type="GO" id="GO:0006352">
    <property type="term" value="P:DNA-templated transcription initiation"/>
    <property type="evidence" value="ECO:0007669"/>
    <property type="project" value="InterPro"/>
</dbReference>
<keyword evidence="1" id="KW-0805">Transcription regulation</keyword>
<evidence type="ECO:0000256" key="1">
    <source>
        <dbReference type="ARBA" id="ARBA00023015"/>
    </source>
</evidence>
<evidence type="ECO:0000259" key="6">
    <source>
        <dbReference type="PROSITE" id="PS00716"/>
    </source>
</evidence>
<keyword evidence="4" id="KW-0804">Transcription</keyword>
<dbReference type="SUPFAM" id="SSF88659">
    <property type="entry name" value="Sigma3 and sigma4 domains of RNA polymerase sigma factors"/>
    <property type="match status" value="2"/>
</dbReference>
<protein>
    <submittedName>
        <fullName evidence="7">RNA polymerase sigma factor, sigma-70 family</fullName>
    </submittedName>
</protein>
<dbReference type="PROSITE" id="PS00716">
    <property type="entry name" value="SIGMA70_2"/>
    <property type="match status" value="1"/>
</dbReference>
<dbReference type="InterPro" id="IPR007630">
    <property type="entry name" value="RNA_pol_sigma70_r4"/>
</dbReference>
<dbReference type="InterPro" id="IPR014284">
    <property type="entry name" value="RNA_pol_sigma-70_dom"/>
</dbReference>
<dbReference type="NCBIfam" id="TIGR02937">
    <property type="entry name" value="sigma70-ECF"/>
    <property type="match status" value="1"/>
</dbReference>
<dbReference type="PRINTS" id="PR00046">
    <property type="entry name" value="SIGMA70FCT"/>
</dbReference>
<organism evidence="7 8">
    <name type="scientific">Micromonospora yangpuensis</name>
    <dbReference type="NCBI Taxonomy" id="683228"/>
    <lineage>
        <taxon>Bacteria</taxon>
        <taxon>Bacillati</taxon>
        <taxon>Actinomycetota</taxon>
        <taxon>Actinomycetes</taxon>
        <taxon>Micromonosporales</taxon>
        <taxon>Micromonosporaceae</taxon>
        <taxon>Micromonospora</taxon>
    </lineage>
</organism>
<keyword evidence="8" id="KW-1185">Reference proteome</keyword>
<accession>A0A1C6U4P0</accession>
<dbReference type="InterPro" id="IPR013325">
    <property type="entry name" value="RNA_pol_sigma_r2"/>
</dbReference>
<dbReference type="InterPro" id="IPR013324">
    <property type="entry name" value="RNA_pol_sigma_r3/r4-like"/>
</dbReference>
<evidence type="ECO:0000313" key="8">
    <source>
        <dbReference type="Proteomes" id="UP000198937"/>
    </source>
</evidence>
<dbReference type="InterPro" id="IPR007627">
    <property type="entry name" value="RNA_pol_sigma70_r2"/>
</dbReference>
<reference evidence="7 8" key="1">
    <citation type="submission" date="2016-06" db="EMBL/GenBank/DDBJ databases">
        <authorList>
            <person name="Kjaerup R.B."/>
            <person name="Dalgaard T.S."/>
            <person name="Juul-Madsen H.R."/>
        </authorList>
    </citation>
    <scope>NUCLEOTIDE SEQUENCE [LARGE SCALE GENOMIC DNA]</scope>
    <source>
        <strain evidence="7 8">DSM 45577</strain>
    </source>
</reference>
<evidence type="ECO:0000313" key="7">
    <source>
        <dbReference type="EMBL" id="SCL48881.1"/>
    </source>
</evidence>
<dbReference type="Gene3D" id="1.10.10.10">
    <property type="entry name" value="Winged helix-like DNA-binding domain superfamily/Winged helix DNA-binding domain"/>
    <property type="match status" value="2"/>
</dbReference>
<dbReference type="PANTHER" id="PTHR30603">
    <property type="entry name" value="RNA POLYMERASE SIGMA FACTOR RPO"/>
    <property type="match status" value="1"/>
</dbReference>
<evidence type="ECO:0000256" key="5">
    <source>
        <dbReference type="SAM" id="MobiDB-lite"/>
    </source>
</evidence>